<proteinExistence type="predicted"/>
<evidence type="ECO:0000313" key="3">
    <source>
        <dbReference type="Proteomes" id="UP000755667"/>
    </source>
</evidence>
<evidence type="ECO:0000313" key="1">
    <source>
        <dbReference type="EMBL" id="MBM2411570.1"/>
    </source>
</evidence>
<dbReference type="EMBL" id="JAFBXE010000002">
    <property type="protein sequence ID" value="MBM2411570.1"/>
    <property type="molecule type" value="Genomic_DNA"/>
</dbReference>
<dbReference type="Proteomes" id="UP000755667">
    <property type="component" value="Unassembled WGS sequence"/>
</dbReference>
<comment type="caution">
    <text evidence="1">The sequence shown here is derived from an EMBL/GenBank/DDBJ whole genome shotgun (WGS) entry which is preliminary data.</text>
</comment>
<dbReference type="RefSeq" id="WP_085631221.1">
    <property type="nucleotide sequence ID" value="NZ_JAFBWU010000002.1"/>
</dbReference>
<dbReference type="AlphaFoldDB" id="A0A9Q2RYX7"/>
<dbReference type="OrthoDB" id="5445630at2"/>
<name>A0A9Q2RYX7_9RHOB</name>
<dbReference type="GeneID" id="62642033"/>
<dbReference type="EMBL" id="JAFBXF010000002">
    <property type="protein sequence ID" value="MBM2416237.1"/>
    <property type="molecule type" value="Genomic_DNA"/>
</dbReference>
<organism evidence="1 3">
    <name type="scientific">Marivita cryptomonadis</name>
    <dbReference type="NCBI Taxonomy" id="505252"/>
    <lineage>
        <taxon>Bacteria</taxon>
        <taxon>Pseudomonadati</taxon>
        <taxon>Pseudomonadota</taxon>
        <taxon>Alphaproteobacteria</taxon>
        <taxon>Rhodobacterales</taxon>
        <taxon>Roseobacteraceae</taxon>
        <taxon>Marivita</taxon>
    </lineage>
</organism>
<dbReference type="Proteomes" id="UP000809440">
    <property type="component" value="Unassembled WGS sequence"/>
</dbReference>
<reference evidence="1 4" key="1">
    <citation type="submission" date="2021-01" db="EMBL/GenBank/DDBJ databases">
        <title>Diatom-associated Roseobacters Show Island Model of Population Structure.</title>
        <authorList>
            <person name="Qu L."/>
            <person name="Feng X."/>
            <person name="Chen Y."/>
            <person name="Li L."/>
            <person name="Wang X."/>
            <person name="Hu Z."/>
            <person name="Wang H."/>
            <person name="Luo H."/>
        </authorList>
    </citation>
    <scope>NUCLEOTIDE SEQUENCE</scope>
    <source>
        <strain evidence="2 4">CC28-63</strain>
        <strain evidence="1">CC28-69</strain>
    </source>
</reference>
<evidence type="ECO:0000313" key="2">
    <source>
        <dbReference type="EMBL" id="MBM2416237.1"/>
    </source>
</evidence>
<gene>
    <name evidence="1" type="ORF">JQX41_04605</name>
    <name evidence="2" type="ORF">JQX48_04605</name>
</gene>
<sequence length="290" mass="32811">MRQILYLDNTTIIELMPTRWAGILVVKATRLYVSIQALSESANNPDASIIRDTDTVYTIMERFERSEFTKFYRQYIADELVWYRGFAGSHFSYPEMRDGKLVSEGEDDIPTYTMQGKPDTSVLGMVSSFFSPPKKTRWLPGCFDVDTAITAGHQSSSLDPHTRQLMMRLDVPLTFVARSPAGRNADASICWFHSGEQAIRGPLYGGQFRICRVIWMKQGTPDYSTCDLAHHQIPPVRPFEPSAEQIDTWWRACSAWVDANWVVRRGLTFMKLDLSKIASASASTGSLNSI</sequence>
<evidence type="ECO:0000313" key="4">
    <source>
        <dbReference type="Proteomes" id="UP000809440"/>
    </source>
</evidence>
<keyword evidence="4" id="KW-1185">Reference proteome</keyword>
<protein>
    <submittedName>
        <fullName evidence="1">Uncharacterized protein</fullName>
    </submittedName>
</protein>
<accession>A0A9Q2RYX7</accession>